<gene>
    <name evidence="17" type="ORF">F8566_21245</name>
</gene>
<evidence type="ECO:0000256" key="7">
    <source>
        <dbReference type="ARBA" id="ARBA00014165"/>
    </source>
</evidence>
<dbReference type="InterPro" id="IPR018052">
    <property type="entry name" value="Ald1_epimerase_CS"/>
</dbReference>
<dbReference type="PANTHER" id="PTHR10091:SF0">
    <property type="entry name" value="GALACTOSE MUTAROTASE"/>
    <property type="match status" value="1"/>
</dbReference>
<dbReference type="InterPro" id="IPR015443">
    <property type="entry name" value="Aldose_1-epimerase"/>
</dbReference>
<name>A0A6H9Z0W4_9ACTN</name>
<dbReference type="InterPro" id="IPR014718">
    <property type="entry name" value="GH-type_carb-bd"/>
</dbReference>
<feature type="active site" description="Proton acceptor" evidence="13">
    <location>
        <position position="363"/>
    </location>
</feature>
<dbReference type="EMBL" id="WBMT01000009">
    <property type="protein sequence ID" value="KAB2347521.1"/>
    <property type="molecule type" value="Genomic_DNA"/>
</dbReference>
<organism evidence="17 18">
    <name type="scientific">Actinomadura rudentiformis</name>
    <dbReference type="NCBI Taxonomy" id="359158"/>
    <lineage>
        <taxon>Bacteria</taxon>
        <taxon>Bacillati</taxon>
        <taxon>Actinomycetota</taxon>
        <taxon>Actinomycetes</taxon>
        <taxon>Streptosporangiales</taxon>
        <taxon>Thermomonosporaceae</taxon>
        <taxon>Actinomadura</taxon>
    </lineage>
</organism>
<dbReference type="InterPro" id="IPR008183">
    <property type="entry name" value="Aldose_1/G6P_1-epimerase"/>
</dbReference>
<evidence type="ECO:0000256" key="6">
    <source>
        <dbReference type="ARBA" id="ARBA00013185"/>
    </source>
</evidence>
<dbReference type="Gene3D" id="2.70.98.10">
    <property type="match status" value="1"/>
</dbReference>
<sequence length="400" mass="43169">MPMLRRSARSSPIRTSGRLFAAAVLAVSATGLGSVASAAPAGAKGGRPTIQKDLFGTLADGTKVWRYTLTSGKVRVRIITYGGIVQTIETPDRRGRTTNVALGFRTLDDYVAHNNPGPYFGALIGRYANRIARGTFTLDGVTHSLPINNDPNSLHGGTKGFDTKVWTATPAQSQDTVSLRLDLTSPHLDMGYPGTLKATATYALSGSALRIDYRATTDRATVVNLTNHSYFNLAGEGTGTIYDHRLRLNASRYTPVDSTLIPTGRLAPVAGTPLDFTRSTAIGERIRDGHQQMVYGRGYDHNYVVDGSGFRLHARVSEPGSGRVLSMYSDQPGIQFYSGNFLDGTLYGTSGRAYRQGDGFALETQHFPDSPNQPQFPSTVLRPGQIYRTATVYAFSTEGS</sequence>
<evidence type="ECO:0000313" key="18">
    <source>
        <dbReference type="Proteomes" id="UP000468735"/>
    </source>
</evidence>
<feature type="binding site" evidence="15">
    <location>
        <begin position="228"/>
        <end position="230"/>
    </location>
    <ligand>
        <name>beta-D-galactose</name>
        <dbReference type="ChEBI" id="CHEBI:27667"/>
    </ligand>
</feature>
<evidence type="ECO:0000256" key="14">
    <source>
        <dbReference type="PIRSR" id="PIRSR005096-2"/>
    </source>
</evidence>
<evidence type="ECO:0000313" key="17">
    <source>
        <dbReference type="EMBL" id="KAB2347521.1"/>
    </source>
</evidence>
<dbReference type="OrthoDB" id="9779408at2"/>
<dbReference type="GO" id="GO:0033499">
    <property type="term" value="P:galactose catabolic process via UDP-galactose, Leloir pathway"/>
    <property type="evidence" value="ECO:0007669"/>
    <property type="project" value="TreeGrafter"/>
</dbReference>
<dbReference type="PANTHER" id="PTHR10091">
    <property type="entry name" value="ALDOSE-1-EPIMERASE"/>
    <property type="match status" value="1"/>
</dbReference>
<feature type="active site" description="Proton donor" evidence="13">
    <location>
        <position position="228"/>
    </location>
</feature>
<comment type="subcellular location">
    <subcellularLocation>
        <location evidence="2">Cytoplasm</location>
    </subcellularLocation>
</comment>
<comment type="pathway">
    <text evidence="3 12">Carbohydrate metabolism; hexose metabolism.</text>
</comment>
<comment type="caution">
    <text evidence="17">The sequence shown here is derived from an EMBL/GenBank/DDBJ whole genome shotgun (WGS) entry which is preliminary data.</text>
</comment>
<evidence type="ECO:0000256" key="12">
    <source>
        <dbReference type="PIRNR" id="PIRNR005096"/>
    </source>
</evidence>
<keyword evidence="10 12" id="KW-0413">Isomerase</keyword>
<evidence type="ECO:0000256" key="4">
    <source>
        <dbReference type="ARBA" id="ARBA00006206"/>
    </source>
</evidence>
<keyword evidence="16" id="KW-0732">Signal</keyword>
<evidence type="ECO:0000256" key="1">
    <source>
        <dbReference type="ARBA" id="ARBA00001614"/>
    </source>
</evidence>
<dbReference type="NCBIfam" id="NF008277">
    <property type="entry name" value="PRK11055.1"/>
    <property type="match status" value="1"/>
</dbReference>
<dbReference type="GO" id="GO:0030246">
    <property type="term" value="F:carbohydrate binding"/>
    <property type="evidence" value="ECO:0007669"/>
    <property type="project" value="InterPro"/>
</dbReference>
<dbReference type="InterPro" id="IPR011013">
    <property type="entry name" value="Gal_mutarotase_sf_dom"/>
</dbReference>
<comment type="catalytic activity">
    <reaction evidence="1 12">
        <text>alpha-D-glucose = beta-D-glucose</text>
        <dbReference type="Rhea" id="RHEA:10264"/>
        <dbReference type="ChEBI" id="CHEBI:15903"/>
        <dbReference type="ChEBI" id="CHEBI:17925"/>
        <dbReference type="EC" id="5.1.3.3"/>
    </reaction>
</comment>
<evidence type="ECO:0000256" key="9">
    <source>
        <dbReference type="ARBA" id="ARBA00022553"/>
    </source>
</evidence>
<dbReference type="GO" id="GO:0006006">
    <property type="term" value="P:glucose metabolic process"/>
    <property type="evidence" value="ECO:0007669"/>
    <property type="project" value="TreeGrafter"/>
</dbReference>
<dbReference type="Pfam" id="PF01263">
    <property type="entry name" value="Aldose_epim"/>
    <property type="match status" value="1"/>
</dbReference>
<dbReference type="PROSITE" id="PS00545">
    <property type="entry name" value="ALDOSE_1_EPIMERASE"/>
    <property type="match status" value="1"/>
</dbReference>
<dbReference type="CDD" id="cd09019">
    <property type="entry name" value="galactose_mutarotase_like"/>
    <property type="match status" value="1"/>
</dbReference>
<comment type="subunit">
    <text evidence="5">Monomer.</text>
</comment>
<feature type="binding site" evidence="15">
    <location>
        <begin position="129"/>
        <end position="130"/>
    </location>
    <ligand>
        <name>beta-D-galactose</name>
        <dbReference type="ChEBI" id="CHEBI:27667"/>
    </ligand>
</feature>
<keyword evidence="11 12" id="KW-0119">Carbohydrate metabolism</keyword>
<evidence type="ECO:0000256" key="15">
    <source>
        <dbReference type="PIRSR" id="PIRSR005096-3"/>
    </source>
</evidence>
<comment type="similarity">
    <text evidence="4 12">Belongs to the aldose epimerase family.</text>
</comment>
<dbReference type="PIRSF" id="PIRSF005096">
    <property type="entry name" value="GALM"/>
    <property type="match status" value="1"/>
</dbReference>
<evidence type="ECO:0000256" key="16">
    <source>
        <dbReference type="SAM" id="SignalP"/>
    </source>
</evidence>
<reference evidence="17 18" key="1">
    <citation type="submission" date="2019-09" db="EMBL/GenBank/DDBJ databases">
        <title>Actinomadura physcomitrii sp. nov., a novel actinomycete isolated from moss [Physcomitrium sphaericum (Ludw) Fuernr].</title>
        <authorList>
            <person name="Zhuang X."/>
            <person name="Liu C."/>
        </authorList>
    </citation>
    <scope>NUCLEOTIDE SEQUENCE [LARGE SCALE GENOMIC DNA]</scope>
    <source>
        <strain evidence="17 18">HMC1</strain>
    </source>
</reference>
<accession>A0A6H9Z0W4</accession>
<proteinExistence type="inferred from homology"/>
<evidence type="ECO:0000256" key="10">
    <source>
        <dbReference type="ARBA" id="ARBA00023235"/>
    </source>
</evidence>
<dbReference type="GO" id="GO:0004034">
    <property type="term" value="F:aldose 1-epimerase activity"/>
    <property type="evidence" value="ECO:0007669"/>
    <property type="project" value="UniProtKB-EC"/>
</dbReference>
<evidence type="ECO:0000256" key="2">
    <source>
        <dbReference type="ARBA" id="ARBA00004496"/>
    </source>
</evidence>
<dbReference type="FunFam" id="2.70.98.10:FF:000003">
    <property type="entry name" value="Aldose 1-epimerase"/>
    <property type="match status" value="1"/>
</dbReference>
<feature type="binding site" evidence="14">
    <location>
        <position position="300"/>
    </location>
    <ligand>
        <name>beta-D-galactose</name>
        <dbReference type="ChEBI" id="CHEBI:27667"/>
    </ligand>
</feature>
<feature type="chain" id="PRO_5039435151" description="Aldose 1-epimerase" evidence="16">
    <location>
        <begin position="22"/>
        <end position="400"/>
    </location>
</feature>
<dbReference type="GO" id="GO:0005737">
    <property type="term" value="C:cytoplasm"/>
    <property type="evidence" value="ECO:0007669"/>
    <property type="project" value="UniProtKB-SubCell"/>
</dbReference>
<dbReference type="AlphaFoldDB" id="A0A6H9Z0W4"/>
<evidence type="ECO:0000256" key="3">
    <source>
        <dbReference type="ARBA" id="ARBA00005028"/>
    </source>
</evidence>
<evidence type="ECO:0000256" key="11">
    <source>
        <dbReference type="ARBA" id="ARBA00023277"/>
    </source>
</evidence>
<keyword evidence="18" id="KW-1185">Reference proteome</keyword>
<protein>
    <recommendedName>
        <fullName evidence="7 12">Aldose 1-epimerase</fullName>
        <ecNumber evidence="6 12">5.1.3.3</ecNumber>
    </recommendedName>
</protein>
<evidence type="ECO:0000256" key="5">
    <source>
        <dbReference type="ARBA" id="ARBA00011245"/>
    </source>
</evidence>
<dbReference type="InterPro" id="IPR047215">
    <property type="entry name" value="Galactose_mutarotase-like"/>
</dbReference>
<keyword evidence="9" id="KW-0597">Phosphoprotein</keyword>
<dbReference type="Proteomes" id="UP000468735">
    <property type="component" value="Unassembled WGS sequence"/>
</dbReference>
<feature type="signal peptide" evidence="16">
    <location>
        <begin position="1"/>
        <end position="21"/>
    </location>
</feature>
<evidence type="ECO:0000256" key="8">
    <source>
        <dbReference type="ARBA" id="ARBA00022490"/>
    </source>
</evidence>
<dbReference type="UniPathway" id="UPA00242"/>
<dbReference type="EC" id="5.1.3.3" evidence="6 12"/>
<dbReference type="SUPFAM" id="SSF74650">
    <property type="entry name" value="Galactose mutarotase-like"/>
    <property type="match status" value="1"/>
</dbReference>
<keyword evidence="8" id="KW-0963">Cytoplasm</keyword>
<evidence type="ECO:0000256" key="13">
    <source>
        <dbReference type="PIRSR" id="PIRSR005096-1"/>
    </source>
</evidence>